<comment type="similarity">
    <text evidence="1">Belongs to the short-chain dehydrogenases/reductases (SDR) family.</text>
</comment>
<dbReference type="Proteomes" id="UP001081283">
    <property type="component" value="Unassembled WGS sequence"/>
</dbReference>
<dbReference type="CDD" id="cd05233">
    <property type="entry name" value="SDR_c"/>
    <property type="match status" value="1"/>
</dbReference>
<dbReference type="RefSeq" id="WP_267615075.1">
    <property type="nucleotide sequence ID" value="NZ_JAOVZQ010000002.1"/>
</dbReference>
<dbReference type="PRINTS" id="PR00080">
    <property type="entry name" value="SDRFAMILY"/>
</dbReference>
<dbReference type="InterPro" id="IPR002347">
    <property type="entry name" value="SDR_fam"/>
</dbReference>
<dbReference type="InterPro" id="IPR036291">
    <property type="entry name" value="NAD(P)-bd_dom_sf"/>
</dbReference>
<sequence length="259" mass="26048">MSKGLQGKSVLVTGGAGVIGSVTARLFLAAGARVMLADLDADRLAAVAATLDGPVLTVAGDLSDETAAARAVTACCDAYGAIDVLFSNAGISGTVAPIHELAVADFDRIVAANLRSMFLMVRAATARMVKDGRGGAVVTMASSMADWDVLSGGCGYVSTKHAVAGLTKSAALDLGPHGIRVNAVCPGVIETTLGVPGLEGGGGASAVDRFAARIPLRRIGQPEDVAEVVLFLASDAARHVNGALWLIDGGQTLQSHSNG</sequence>
<organism evidence="3 4">
    <name type="scientific">Hoeflea ulvae</name>
    <dbReference type="NCBI Taxonomy" id="2983764"/>
    <lineage>
        <taxon>Bacteria</taxon>
        <taxon>Pseudomonadati</taxon>
        <taxon>Pseudomonadota</taxon>
        <taxon>Alphaproteobacteria</taxon>
        <taxon>Hyphomicrobiales</taxon>
        <taxon>Rhizobiaceae</taxon>
        <taxon>Hoeflea</taxon>
    </lineage>
</organism>
<evidence type="ECO:0000256" key="2">
    <source>
        <dbReference type="ARBA" id="ARBA00023002"/>
    </source>
</evidence>
<dbReference type="Gene3D" id="3.40.50.720">
    <property type="entry name" value="NAD(P)-binding Rossmann-like Domain"/>
    <property type="match status" value="1"/>
</dbReference>
<keyword evidence="4" id="KW-1185">Reference proteome</keyword>
<protein>
    <submittedName>
        <fullName evidence="3">SDR family oxidoreductase</fullName>
    </submittedName>
</protein>
<name>A0ABT3YMB2_9HYPH</name>
<dbReference type="InterPro" id="IPR020904">
    <property type="entry name" value="Sc_DH/Rdtase_CS"/>
</dbReference>
<gene>
    <name evidence="3" type="ORF">OEG82_23650</name>
</gene>
<proteinExistence type="inferred from homology"/>
<dbReference type="EMBL" id="JAOVZQ010000002">
    <property type="protein sequence ID" value="MCY0096978.1"/>
    <property type="molecule type" value="Genomic_DNA"/>
</dbReference>
<dbReference type="SUPFAM" id="SSF51735">
    <property type="entry name" value="NAD(P)-binding Rossmann-fold domains"/>
    <property type="match status" value="1"/>
</dbReference>
<comment type="caution">
    <text evidence="3">The sequence shown here is derived from an EMBL/GenBank/DDBJ whole genome shotgun (WGS) entry which is preliminary data.</text>
</comment>
<keyword evidence="2" id="KW-0560">Oxidoreductase</keyword>
<reference evidence="3" key="1">
    <citation type="submission" date="2022-10" db="EMBL/GenBank/DDBJ databases">
        <title>Hoeflea sp. J2-29, isolated from marine algae.</title>
        <authorList>
            <person name="Kristyanto S."/>
            <person name="Kim J.M."/>
            <person name="Jeon C.O."/>
        </authorList>
    </citation>
    <scope>NUCLEOTIDE SEQUENCE</scope>
    <source>
        <strain evidence="3">J2-29</strain>
    </source>
</reference>
<accession>A0ABT3YMB2</accession>
<dbReference type="Pfam" id="PF13561">
    <property type="entry name" value="adh_short_C2"/>
    <property type="match status" value="1"/>
</dbReference>
<dbReference type="PRINTS" id="PR00081">
    <property type="entry name" value="GDHRDH"/>
</dbReference>
<dbReference type="PROSITE" id="PS00061">
    <property type="entry name" value="ADH_SHORT"/>
    <property type="match status" value="1"/>
</dbReference>
<dbReference type="PANTHER" id="PTHR24321:SF8">
    <property type="entry name" value="ESTRADIOL 17-BETA-DEHYDROGENASE 8-RELATED"/>
    <property type="match status" value="1"/>
</dbReference>
<evidence type="ECO:0000313" key="4">
    <source>
        <dbReference type="Proteomes" id="UP001081283"/>
    </source>
</evidence>
<evidence type="ECO:0000256" key="1">
    <source>
        <dbReference type="ARBA" id="ARBA00006484"/>
    </source>
</evidence>
<dbReference type="PANTHER" id="PTHR24321">
    <property type="entry name" value="DEHYDROGENASES, SHORT CHAIN"/>
    <property type="match status" value="1"/>
</dbReference>
<evidence type="ECO:0000313" key="3">
    <source>
        <dbReference type="EMBL" id="MCY0096978.1"/>
    </source>
</evidence>